<accession>A0ACC5RAY7</accession>
<dbReference type="EMBL" id="JAENHL010000008">
    <property type="protein sequence ID" value="MBK1869846.1"/>
    <property type="molecule type" value="Genomic_DNA"/>
</dbReference>
<name>A0ACC5RAY7_9HYPH</name>
<comment type="caution">
    <text evidence="1">The sequence shown here is derived from an EMBL/GenBank/DDBJ whole genome shotgun (WGS) entry which is preliminary data.</text>
</comment>
<keyword evidence="1" id="KW-0238">DNA-binding</keyword>
<sequence length="349" mass="38072">MPRKQRRPRSKLSDVALRAGVSAVTVSRALRRPEMVSPQLRERIDSAIKDLAYIPNRAASILASSRSSVIGVVVSSLTNGVFADYLRALHDMFQPAGFQVMVLNSRYSPLEEEKAIVTLLGQRPEALILTDVDQTPYARELLEHAGIPIIQTMGLTDAPIDINIGISQYDAGSLATHHLIELGHRRIGILAARLDSRTRNRVAGYTDAMKQKGLHDEALLEWSAVPSTVKLGGELFSALLSRCPDLEAVFCGNDDLALGVLFECARRGIKVPEQMSVVGFNDLEFAASSCPALTSIAVPRHEMGRLSAEIVLEIIRGSGARPKTSRIDLGFKLALRDSTRMSAQRGLKV</sequence>
<evidence type="ECO:0000313" key="2">
    <source>
        <dbReference type="Proteomes" id="UP000616151"/>
    </source>
</evidence>
<dbReference type="Proteomes" id="UP000616151">
    <property type="component" value="Unassembled WGS sequence"/>
</dbReference>
<keyword evidence="2" id="KW-1185">Reference proteome</keyword>
<gene>
    <name evidence="1" type="ORF">JHL16_26015</name>
</gene>
<proteinExistence type="predicted"/>
<reference evidence="1" key="1">
    <citation type="submission" date="2021-01" db="EMBL/GenBank/DDBJ databases">
        <authorList>
            <person name="Sun Q."/>
        </authorList>
    </citation>
    <scope>NUCLEOTIDE SEQUENCE</scope>
    <source>
        <strain evidence="1">YIM B02566</strain>
    </source>
</reference>
<evidence type="ECO:0000313" key="1">
    <source>
        <dbReference type="EMBL" id="MBK1869846.1"/>
    </source>
</evidence>
<organism evidence="1 2">
    <name type="scientific">Taklimakanibacter albus</name>
    <dbReference type="NCBI Taxonomy" id="2800327"/>
    <lineage>
        <taxon>Bacteria</taxon>
        <taxon>Pseudomonadati</taxon>
        <taxon>Pseudomonadota</taxon>
        <taxon>Alphaproteobacteria</taxon>
        <taxon>Hyphomicrobiales</taxon>
        <taxon>Aestuariivirgaceae</taxon>
        <taxon>Taklimakanibacter</taxon>
    </lineage>
</organism>
<protein>
    <submittedName>
        <fullName evidence="1">LacI family DNA-binding transcriptional regulator</fullName>
    </submittedName>
</protein>